<name>A0A516R1E1_STRST</name>
<sequence length="493" mass="53643">MKSGVPQLVDLSPSVYDIAAVSLVPGPQQPLCLDWLLTHTTGPDTWGAPAHRCWFDSYISTYAAAVALRNAGMHQSADRAYSSLPGMVPAGPPPGPETLTFGGLVDVLDRVSTARGWPVPPHPAPVRNTIERERAKWEHMRMWPDFYNPSLSIAGYCAERVYGDAAVDTARFLDAFQAPNGSIANSPGASAVFLLEYEHRGRPLDGRRLAELREYLHSRVPEDTAYLDQVPHFVTAWTVMFHHELGTAQGPPCTPRALDELSRDLHHPSGLLCTIGAGTTIPGDTDSTACAAVAARITGRPAPSAATLDRMIEPGGDAYRTFLFEHDPSLTTNIHMAALLDLEHDHSRLSPVLRWLKTQTTPHRAQTCKWHLSPAYALGEMARVMSRIDHPLAQSLCTDASAQIFRTQNSDGGWGADGSTAEETAYSAIGLAAAAERGLASADWKGTLRRAHTFLSTHEPQLTPLWLGKTLYCVQPLVHVLHTVAIRRIGTMS</sequence>
<dbReference type="SUPFAM" id="SSF48239">
    <property type="entry name" value="Terpenoid cyclases/Protein prenyltransferases"/>
    <property type="match status" value="1"/>
</dbReference>
<proteinExistence type="predicted"/>
<dbReference type="RefSeq" id="WP_144001052.1">
    <property type="nucleotide sequence ID" value="NZ_CP040916.1"/>
</dbReference>
<dbReference type="Gene3D" id="1.50.10.20">
    <property type="match status" value="1"/>
</dbReference>
<evidence type="ECO:0000313" key="1">
    <source>
        <dbReference type="EMBL" id="QDQ09474.1"/>
    </source>
</evidence>
<evidence type="ECO:0008006" key="3">
    <source>
        <dbReference type="Google" id="ProtNLM"/>
    </source>
</evidence>
<accession>A0A516R1E1</accession>
<gene>
    <name evidence="1" type="ORF">FH965_01955</name>
</gene>
<dbReference type="Proteomes" id="UP000316806">
    <property type="component" value="Chromosome"/>
</dbReference>
<organism evidence="1 2">
    <name type="scientific">Streptomyces spectabilis</name>
    <dbReference type="NCBI Taxonomy" id="68270"/>
    <lineage>
        <taxon>Bacteria</taxon>
        <taxon>Bacillati</taxon>
        <taxon>Actinomycetota</taxon>
        <taxon>Actinomycetes</taxon>
        <taxon>Kitasatosporales</taxon>
        <taxon>Streptomycetaceae</taxon>
        <taxon>Streptomyces</taxon>
    </lineage>
</organism>
<protein>
    <recommendedName>
        <fullName evidence="3">Squalene cyclase C-terminal domain-containing protein</fullName>
    </recommendedName>
</protein>
<dbReference type="EMBL" id="CP040916">
    <property type="protein sequence ID" value="QDQ09474.1"/>
    <property type="molecule type" value="Genomic_DNA"/>
</dbReference>
<dbReference type="Gene3D" id="1.50.10.160">
    <property type="match status" value="1"/>
</dbReference>
<dbReference type="InterPro" id="IPR008930">
    <property type="entry name" value="Terpenoid_cyclase/PrenylTrfase"/>
</dbReference>
<evidence type="ECO:0000313" key="2">
    <source>
        <dbReference type="Proteomes" id="UP000316806"/>
    </source>
</evidence>
<dbReference type="AlphaFoldDB" id="A0A516R1E1"/>
<reference evidence="1 2" key="1">
    <citation type="journal article" date="2019" name="J. Ind. Microbiol. Biotechnol.">
        <title>The complete genomic sequence of Streptomyces spectabilis NRRL-2792 and identification of secondary metabolite biosynthetic gene clusters.</title>
        <authorList>
            <person name="Sinha A."/>
            <person name="Phillips-Salemka S."/>
            <person name="Niraula T.A."/>
            <person name="Short K.A."/>
            <person name="Niraula N.P."/>
        </authorList>
    </citation>
    <scope>NUCLEOTIDE SEQUENCE [LARGE SCALE GENOMIC DNA]</scope>
    <source>
        <strain evidence="1 2">NRRL 2792</strain>
    </source>
</reference>